<dbReference type="GO" id="GO:0051880">
    <property type="term" value="F:G-quadruplex DNA binding"/>
    <property type="evidence" value="ECO:0007669"/>
    <property type="project" value="TreeGrafter"/>
</dbReference>
<dbReference type="GO" id="GO:0030870">
    <property type="term" value="C:Mre11 complex"/>
    <property type="evidence" value="ECO:0007669"/>
    <property type="project" value="TreeGrafter"/>
</dbReference>
<dbReference type="OrthoDB" id="2373850at2759"/>
<gene>
    <name evidence="2" type="ORF">RirG_116830</name>
</gene>
<dbReference type="EMBL" id="JEMT01017951">
    <property type="protein sequence ID" value="EXX67174.1"/>
    <property type="molecule type" value="Genomic_DNA"/>
</dbReference>
<dbReference type="HOGENOM" id="CLU_417455_0_0_1"/>
<dbReference type="Gene3D" id="3.80.10.10">
    <property type="entry name" value="Ribonuclease Inhibitor"/>
    <property type="match status" value="1"/>
</dbReference>
<dbReference type="PANTHER" id="PTHR18867">
    <property type="entry name" value="RAD50"/>
    <property type="match status" value="1"/>
</dbReference>
<dbReference type="SUPFAM" id="SSF161270">
    <property type="entry name" value="PspA lactotransferrin-binding region"/>
    <property type="match status" value="1"/>
</dbReference>
<evidence type="ECO:0000313" key="3">
    <source>
        <dbReference type="Proteomes" id="UP000022910"/>
    </source>
</evidence>
<comment type="caution">
    <text evidence="2">The sequence shown here is derived from an EMBL/GenBank/DDBJ whole genome shotgun (WGS) entry which is preliminary data.</text>
</comment>
<keyword evidence="3" id="KW-1185">Reference proteome</keyword>
<dbReference type="STRING" id="1432141.A0A015KI45"/>
<dbReference type="PANTHER" id="PTHR18867:SF12">
    <property type="entry name" value="DNA REPAIR PROTEIN RAD50"/>
    <property type="match status" value="1"/>
</dbReference>
<dbReference type="GO" id="GO:0000794">
    <property type="term" value="C:condensed nuclear chromosome"/>
    <property type="evidence" value="ECO:0007669"/>
    <property type="project" value="TreeGrafter"/>
</dbReference>
<sequence length="657" mass="77137">MANAQEYINQKYPTKEKRGEIKILRLERKDLEGHLDLSDFVNLEKLYCSENELVGIDLSLTHPEKMTYLDIGNNNFAPSDLSLFSKFINLKVLSIGADKEEKVKLNKYNRFYGSLEPLKSLKLNTLDIRATDINEGLEFLSDSLDSILCEPVRDDAKVKTIHELTKPYYNRLSNAFDIKKCKDYFITLLRRKITELEKESACLEKQLEEIKKLGEEELKILQAELTNIGENLQKEIKEKERVIKELETNLTREEKDNQKLKEYLEEEKHTLEKLKENLEEIQKNRDELQEAYRKFKEEQTKELNLINEQLQEAGKKIKELETKVLESESKKEELEEAKKKLVEDSEHWHGRVSSLEKDLKRAEEELKKKEKMLESLIDGTREKEDLQQKIKVDKVKMNAIKDEKDKAERELIITNNGLQEIEKQLDNLAIEVDSIMREKKSKILEKERLIRQKSWWEKKPITSALKVVGFGKWAERARKIDSLEEEIEDLSRDEESKKAQLEVIGKSEKIMKGIRIISIEEELADVNNKLADANETLADVNKKLADKNTNYQKLYEENESQKSQIENLLTYQKYAEISLQIKKEKSECKLSKPAQKALEELFNKVQDEQNELVKDVKEKSFEDWGLEEAEKEKINSFLDKYTELLKLENELIDKQQT</sequence>
<dbReference type="GO" id="GO:0043047">
    <property type="term" value="F:single-stranded telomeric DNA binding"/>
    <property type="evidence" value="ECO:0007669"/>
    <property type="project" value="TreeGrafter"/>
</dbReference>
<dbReference type="GO" id="GO:0007004">
    <property type="term" value="P:telomere maintenance via telomerase"/>
    <property type="evidence" value="ECO:0007669"/>
    <property type="project" value="TreeGrafter"/>
</dbReference>
<proteinExistence type="predicted"/>
<reference evidence="2 3" key="1">
    <citation type="submission" date="2014-02" db="EMBL/GenBank/DDBJ databases">
        <title>Single nucleus genome sequencing reveals high similarity among nuclei of an endomycorrhizal fungus.</title>
        <authorList>
            <person name="Lin K."/>
            <person name="Geurts R."/>
            <person name="Zhang Z."/>
            <person name="Limpens E."/>
            <person name="Saunders D.G."/>
            <person name="Mu D."/>
            <person name="Pang E."/>
            <person name="Cao H."/>
            <person name="Cha H."/>
            <person name="Lin T."/>
            <person name="Zhou Q."/>
            <person name="Shang Y."/>
            <person name="Li Y."/>
            <person name="Ivanov S."/>
            <person name="Sharma T."/>
            <person name="Velzen R.V."/>
            <person name="Ruijter N.D."/>
            <person name="Aanen D.K."/>
            <person name="Win J."/>
            <person name="Kamoun S."/>
            <person name="Bisseling T."/>
            <person name="Huang S."/>
        </authorList>
    </citation>
    <scope>NUCLEOTIDE SEQUENCE [LARGE SCALE GENOMIC DNA]</scope>
    <source>
        <strain evidence="3">DAOM197198w</strain>
    </source>
</reference>
<dbReference type="GO" id="GO:0070192">
    <property type="term" value="P:chromosome organization involved in meiotic cell cycle"/>
    <property type="evidence" value="ECO:0007669"/>
    <property type="project" value="TreeGrafter"/>
</dbReference>
<feature type="coiled-coil region" evidence="1">
    <location>
        <begin position="186"/>
        <end position="438"/>
    </location>
</feature>
<name>A0A015KI45_RHIIW</name>
<evidence type="ECO:0000256" key="1">
    <source>
        <dbReference type="SAM" id="Coils"/>
    </source>
</evidence>
<dbReference type="GO" id="GO:0000722">
    <property type="term" value="P:telomere maintenance via recombination"/>
    <property type="evidence" value="ECO:0007669"/>
    <property type="project" value="TreeGrafter"/>
</dbReference>
<dbReference type="InterPro" id="IPR032675">
    <property type="entry name" value="LRR_dom_sf"/>
</dbReference>
<protein>
    <submittedName>
        <fullName evidence="2">Uncharacterized protein</fullName>
    </submittedName>
</protein>
<accession>A0A015KI45</accession>
<dbReference type="GO" id="GO:0003691">
    <property type="term" value="F:double-stranded telomeric DNA binding"/>
    <property type="evidence" value="ECO:0007669"/>
    <property type="project" value="TreeGrafter"/>
</dbReference>
<dbReference type="SMR" id="A0A015KI45"/>
<dbReference type="SUPFAM" id="SSF52058">
    <property type="entry name" value="L domain-like"/>
    <property type="match status" value="1"/>
</dbReference>
<keyword evidence="1" id="KW-0175">Coiled coil</keyword>
<dbReference type="AlphaFoldDB" id="A0A015KI45"/>
<dbReference type="GO" id="GO:0006302">
    <property type="term" value="P:double-strand break repair"/>
    <property type="evidence" value="ECO:0007669"/>
    <property type="project" value="TreeGrafter"/>
</dbReference>
<feature type="coiled-coil region" evidence="1">
    <location>
        <begin position="473"/>
        <end position="564"/>
    </location>
</feature>
<dbReference type="Proteomes" id="UP000022910">
    <property type="component" value="Unassembled WGS sequence"/>
</dbReference>
<evidence type="ECO:0000313" key="2">
    <source>
        <dbReference type="EMBL" id="EXX67174.1"/>
    </source>
</evidence>
<organism evidence="2 3">
    <name type="scientific">Rhizophagus irregularis (strain DAOM 197198w)</name>
    <name type="common">Glomus intraradices</name>
    <dbReference type="NCBI Taxonomy" id="1432141"/>
    <lineage>
        <taxon>Eukaryota</taxon>
        <taxon>Fungi</taxon>
        <taxon>Fungi incertae sedis</taxon>
        <taxon>Mucoromycota</taxon>
        <taxon>Glomeromycotina</taxon>
        <taxon>Glomeromycetes</taxon>
        <taxon>Glomerales</taxon>
        <taxon>Glomeraceae</taxon>
        <taxon>Rhizophagus</taxon>
    </lineage>
</organism>